<sequence>MTGTAPLVRTRPPCAGSGADTGTFSVSSNREAAKEAARSPAKHNKVGSRLQEIAVEGGQGDGFKRREEEVEAASPALQPSAVSAPSEPPNEEAVQQVLDFSRRILQLGPTQEGSLRGPEWFTLATSFATAIGEGYLSIANLPEFQAQLTQLPHFPDINNSFTGSIMSTASKLHVNNEAFQQELTNWRHHEIRTAKNRLEPEIKAEVEIWRERRFNQLMADASKEAETIAAVRTAQSRSRAKTRGGPPQSPTPRRQNSTLGKRHLTEGSSDDSEMDLTDGSSTSLRDRPDVTRTPRAKRSGHPKTPPIPNPSQPATAPPDPMLASFAAILEQSLGPIIQRINALEKKPSPPQFTFRSTQAPKPPQPPVQTQTLPTPTLQAPQAPFIPVTRNRKKGNNSPSYASAAATPGPPAQTKPKPKTPPTVPVPPSPKSTEITVQRPSLPSEPKATRRSADGIVAHVQHTLKEAKSDIPLLYGRWAAHTNNFVYVFSGNIPYSRIQQIGKFLLSPFPEGTLAPVGGWSRILLTGIPTSGDDGKIYSEDALEAALRLNPVLEGIQFVMPPRWLLRTDDIHSKYAPLTFSVHDPDGTLTKDILQAPLGVFGARAFARRFESRPPLRHETQFAATSVVKPTPPQNIPPTVARPIATASMVPVTAP</sequence>
<dbReference type="Proteomes" id="UP000759537">
    <property type="component" value="Unassembled WGS sequence"/>
</dbReference>
<feature type="compositionally biased region" description="Polar residues" evidence="1">
    <location>
        <begin position="20"/>
        <end position="30"/>
    </location>
</feature>
<proteinExistence type="predicted"/>
<evidence type="ECO:0000313" key="2">
    <source>
        <dbReference type="EMBL" id="KAF8467035.1"/>
    </source>
</evidence>
<name>A0A9P5JX63_9AGAM</name>
<keyword evidence="3" id="KW-1185">Reference proteome</keyword>
<protein>
    <submittedName>
        <fullName evidence="2">Uncharacterized protein</fullName>
    </submittedName>
</protein>
<dbReference type="AlphaFoldDB" id="A0A9P5JX63"/>
<reference evidence="2" key="2">
    <citation type="journal article" date="2020" name="Nat. Commun.">
        <title>Large-scale genome sequencing of mycorrhizal fungi provides insights into the early evolution of symbiotic traits.</title>
        <authorList>
            <person name="Miyauchi S."/>
            <person name="Kiss E."/>
            <person name="Kuo A."/>
            <person name="Drula E."/>
            <person name="Kohler A."/>
            <person name="Sanchez-Garcia M."/>
            <person name="Morin E."/>
            <person name="Andreopoulos B."/>
            <person name="Barry K.W."/>
            <person name="Bonito G."/>
            <person name="Buee M."/>
            <person name="Carver A."/>
            <person name="Chen C."/>
            <person name="Cichocki N."/>
            <person name="Clum A."/>
            <person name="Culley D."/>
            <person name="Crous P.W."/>
            <person name="Fauchery L."/>
            <person name="Girlanda M."/>
            <person name="Hayes R.D."/>
            <person name="Keri Z."/>
            <person name="LaButti K."/>
            <person name="Lipzen A."/>
            <person name="Lombard V."/>
            <person name="Magnuson J."/>
            <person name="Maillard F."/>
            <person name="Murat C."/>
            <person name="Nolan M."/>
            <person name="Ohm R.A."/>
            <person name="Pangilinan J."/>
            <person name="Pereira M.F."/>
            <person name="Perotto S."/>
            <person name="Peter M."/>
            <person name="Pfister S."/>
            <person name="Riley R."/>
            <person name="Sitrit Y."/>
            <person name="Stielow J.B."/>
            <person name="Szollosi G."/>
            <person name="Zifcakova L."/>
            <person name="Stursova M."/>
            <person name="Spatafora J.W."/>
            <person name="Tedersoo L."/>
            <person name="Vaario L.M."/>
            <person name="Yamada A."/>
            <person name="Yan M."/>
            <person name="Wang P."/>
            <person name="Xu J."/>
            <person name="Bruns T."/>
            <person name="Baldrian P."/>
            <person name="Vilgalys R."/>
            <person name="Dunand C."/>
            <person name="Henrissat B."/>
            <person name="Grigoriev I.V."/>
            <person name="Hibbett D."/>
            <person name="Nagy L.G."/>
            <person name="Martin F.M."/>
        </authorList>
    </citation>
    <scope>NUCLEOTIDE SEQUENCE</scope>
    <source>
        <strain evidence="2">Prilba</strain>
    </source>
</reference>
<feature type="region of interest" description="Disordered" evidence="1">
    <location>
        <begin position="226"/>
        <end position="320"/>
    </location>
</feature>
<feature type="compositionally biased region" description="Pro residues" evidence="1">
    <location>
        <begin position="407"/>
        <end position="429"/>
    </location>
</feature>
<evidence type="ECO:0000256" key="1">
    <source>
        <dbReference type="SAM" id="MobiDB-lite"/>
    </source>
</evidence>
<evidence type="ECO:0000313" key="3">
    <source>
        <dbReference type="Proteomes" id="UP000759537"/>
    </source>
</evidence>
<dbReference type="EMBL" id="WHVB01000038">
    <property type="protein sequence ID" value="KAF8467035.1"/>
    <property type="molecule type" value="Genomic_DNA"/>
</dbReference>
<dbReference type="OrthoDB" id="3258299at2759"/>
<comment type="caution">
    <text evidence="2">The sequence shown here is derived from an EMBL/GenBank/DDBJ whole genome shotgun (WGS) entry which is preliminary data.</text>
</comment>
<gene>
    <name evidence="2" type="ORF">DFH94DRAFT_817681</name>
</gene>
<feature type="region of interest" description="Disordered" evidence="1">
    <location>
        <begin position="1"/>
        <end position="92"/>
    </location>
</feature>
<feature type="compositionally biased region" description="Low complexity" evidence="1">
    <location>
        <begin position="367"/>
        <end position="382"/>
    </location>
</feature>
<reference evidence="2" key="1">
    <citation type="submission" date="2019-10" db="EMBL/GenBank/DDBJ databases">
        <authorList>
            <consortium name="DOE Joint Genome Institute"/>
            <person name="Kuo A."/>
            <person name="Miyauchi S."/>
            <person name="Kiss E."/>
            <person name="Drula E."/>
            <person name="Kohler A."/>
            <person name="Sanchez-Garcia M."/>
            <person name="Andreopoulos B."/>
            <person name="Barry K.W."/>
            <person name="Bonito G."/>
            <person name="Buee M."/>
            <person name="Carver A."/>
            <person name="Chen C."/>
            <person name="Cichocki N."/>
            <person name="Clum A."/>
            <person name="Culley D."/>
            <person name="Crous P.W."/>
            <person name="Fauchery L."/>
            <person name="Girlanda M."/>
            <person name="Hayes R."/>
            <person name="Keri Z."/>
            <person name="LaButti K."/>
            <person name="Lipzen A."/>
            <person name="Lombard V."/>
            <person name="Magnuson J."/>
            <person name="Maillard F."/>
            <person name="Morin E."/>
            <person name="Murat C."/>
            <person name="Nolan M."/>
            <person name="Ohm R."/>
            <person name="Pangilinan J."/>
            <person name="Pereira M."/>
            <person name="Perotto S."/>
            <person name="Peter M."/>
            <person name="Riley R."/>
            <person name="Sitrit Y."/>
            <person name="Stielow B."/>
            <person name="Szollosi G."/>
            <person name="Zifcakova L."/>
            <person name="Stursova M."/>
            <person name="Spatafora J.W."/>
            <person name="Tedersoo L."/>
            <person name="Vaario L.-M."/>
            <person name="Yamada A."/>
            <person name="Yan M."/>
            <person name="Wang P."/>
            <person name="Xu J."/>
            <person name="Bruns T."/>
            <person name="Baldrian P."/>
            <person name="Vilgalys R."/>
            <person name="Henrissat B."/>
            <person name="Grigoriev I.V."/>
            <person name="Hibbett D."/>
            <person name="Nagy L.G."/>
            <person name="Martin F.M."/>
        </authorList>
    </citation>
    <scope>NUCLEOTIDE SEQUENCE</scope>
    <source>
        <strain evidence="2">Prilba</strain>
    </source>
</reference>
<accession>A0A9P5JX63</accession>
<feature type="region of interest" description="Disordered" evidence="1">
    <location>
        <begin position="346"/>
        <end position="451"/>
    </location>
</feature>
<organism evidence="2 3">
    <name type="scientific">Russula ochroleuca</name>
    <dbReference type="NCBI Taxonomy" id="152965"/>
    <lineage>
        <taxon>Eukaryota</taxon>
        <taxon>Fungi</taxon>
        <taxon>Dikarya</taxon>
        <taxon>Basidiomycota</taxon>
        <taxon>Agaricomycotina</taxon>
        <taxon>Agaricomycetes</taxon>
        <taxon>Russulales</taxon>
        <taxon>Russulaceae</taxon>
        <taxon>Russula</taxon>
    </lineage>
</organism>
<feature type="compositionally biased region" description="Low complexity" evidence="1">
    <location>
        <begin position="397"/>
        <end position="406"/>
    </location>
</feature>
<feature type="compositionally biased region" description="Pro residues" evidence="1">
    <location>
        <begin position="303"/>
        <end position="320"/>
    </location>
</feature>